<sequence>MYVEDFICGTNTEKEAIEVYHNGSTIMQKASMALTKWNSNSPVLQKEYETDKHKDSTPWCDSSSKILGLEWDNRKDVFSFSAQDIIEFCTKFSAYPGQEISAPLSPDRIEKSQLFEVCRIDFAGPLILRDGSKVYIALFTYAVTRGIHLELISSLSAECFIQAFRRFFSCRGVCKIIYPDNAKTFKRADKELKYLYKLCKIEDVSRFIVNNGINWKFIVEGAPLWGGFCERLVRSVKTCLKHIKGKSSLTYEELYAVLVEFEAVINSRPITYLYSNVNELDLLSSSHFLTGSKLTVLPSPNAVPKLSKSDLIKRWKYILLMLHHFWKRFYKEYLLELRSAMFSKISKNYGQFKINDVVLIREDNFKRCNWKMGKIKTLYPGRDGKIRYCETQLANGTLRRPIN</sequence>
<evidence type="ECO:0000259" key="1">
    <source>
        <dbReference type="PROSITE" id="PS50994"/>
    </source>
</evidence>
<gene>
    <name evidence="2" type="ORF">AVEN_167192_1</name>
</gene>
<dbReference type="PROSITE" id="PS50994">
    <property type="entry name" value="INTEGRASE"/>
    <property type="match status" value="1"/>
</dbReference>
<dbReference type="InterPro" id="IPR001584">
    <property type="entry name" value="Integrase_cat-core"/>
</dbReference>
<dbReference type="PANTHER" id="PTHR47331">
    <property type="entry name" value="PHD-TYPE DOMAIN-CONTAINING PROTEIN"/>
    <property type="match status" value="1"/>
</dbReference>
<dbReference type="InterPro" id="IPR040676">
    <property type="entry name" value="DUF5641"/>
</dbReference>
<organism evidence="2 3">
    <name type="scientific">Araneus ventricosus</name>
    <name type="common">Orbweaver spider</name>
    <name type="synonym">Epeira ventricosa</name>
    <dbReference type="NCBI Taxonomy" id="182803"/>
    <lineage>
        <taxon>Eukaryota</taxon>
        <taxon>Metazoa</taxon>
        <taxon>Ecdysozoa</taxon>
        <taxon>Arthropoda</taxon>
        <taxon>Chelicerata</taxon>
        <taxon>Arachnida</taxon>
        <taxon>Araneae</taxon>
        <taxon>Araneomorphae</taxon>
        <taxon>Entelegynae</taxon>
        <taxon>Araneoidea</taxon>
        <taxon>Araneidae</taxon>
        <taxon>Araneus</taxon>
    </lineage>
</organism>
<accession>A0A4Y2Q9X9</accession>
<dbReference type="GO" id="GO:0003676">
    <property type="term" value="F:nucleic acid binding"/>
    <property type="evidence" value="ECO:0007669"/>
    <property type="project" value="InterPro"/>
</dbReference>
<dbReference type="EMBL" id="BGPR01013214">
    <property type="protein sequence ID" value="GBN59680.1"/>
    <property type="molecule type" value="Genomic_DNA"/>
</dbReference>
<dbReference type="Proteomes" id="UP000499080">
    <property type="component" value="Unassembled WGS sequence"/>
</dbReference>
<dbReference type="GO" id="GO:0015074">
    <property type="term" value="P:DNA integration"/>
    <property type="evidence" value="ECO:0007669"/>
    <property type="project" value="InterPro"/>
</dbReference>
<feature type="domain" description="Integrase catalytic" evidence="1">
    <location>
        <begin position="102"/>
        <end position="287"/>
    </location>
</feature>
<dbReference type="AlphaFoldDB" id="A0A4Y2Q9X9"/>
<dbReference type="OrthoDB" id="8019190at2759"/>
<name>A0A4Y2Q9X9_ARAVE</name>
<comment type="caution">
    <text evidence="2">The sequence shown here is derived from an EMBL/GenBank/DDBJ whole genome shotgun (WGS) entry which is preliminary data.</text>
</comment>
<dbReference type="SUPFAM" id="SSF53098">
    <property type="entry name" value="Ribonuclease H-like"/>
    <property type="match status" value="1"/>
</dbReference>
<evidence type="ECO:0000313" key="2">
    <source>
        <dbReference type="EMBL" id="GBN59680.1"/>
    </source>
</evidence>
<keyword evidence="3" id="KW-1185">Reference proteome</keyword>
<evidence type="ECO:0000313" key="3">
    <source>
        <dbReference type="Proteomes" id="UP000499080"/>
    </source>
</evidence>
<dbReference type="Pfam" id="PF18701">
    <property type="entry name" value="DUF5641"/>
    <property type="match status" value="1"/>
</dbReference>
<protein>
    <recommendedName>
        <fullName evidence="1">Integrase catalytic domain-containing protein</fullName>
    </recommendedName>
</protein>
<dbReference type="Gene3D" id="3.30.420.10">
    <property type="entry name" value="Ribonuclease H-like superfamily/Ribonuclease H"/>
    <property type="match status" value="1"/>
</dbReference>
<reference evidence="2 3" key="1">
    <citation type="journal article" date="2019" name="Sci. Rep.">
        <title>Orb-weaving spider Araneus ventricosus genome elucidates the spidroin gene catalogue.</title>
        <authorList>
            <person name="Kono N."/>
            <person name="Nakamura H."/>
            <person name="Ohtoshi R."/>
            <person name="Moran D.A.P."/>
            <person name="Shinohara A."/>
            <person name="Yoshida Y."/>
            <person name="Fujiwara M."/>
            <person name="Mori M."/>
            <person name="Tomita M."/>
            <person name="Arakawa K."/>
        </authorList>
    </citation>
    <scope>NUCLEOTIDE SEQUENCE [LARGE SCALE GENOMIC DNA]</scope>
</reference>
<dbReference type="InterPro" id="IPR012337">
    <property type="entry name" value="RNaseH-like_sf"/>
</dbReference>
<proteinExistence type="predicted"/>
<dbReference type="InterPro" id="IPR036397">
    <property type="entry name" value="RNaseH_sf"/>
</dbReference>